<comment type="caution">
    <text evidence="3">The sequence shown here is derived from an EMBL/GenBank/DDBJ whole genome shotgun (WGS) entry which is preliminary data.</text>
</comment>
<dbReference type="RefSeq" id="WP_359690766.1">
    <property type="nucleotide sequence ID" value="NZ_JBEYXT010000011.1"/>
</dbReference>
<feature type="compositionally biased region" description="Basic and acidic residues" evidence="1">
    <location>
        <begin position="238"/>
        <end position="250"/>
    </location>
</feature>
<feature type="chain" id="PRO_5046789635" description="Secreted protein" evidence="2">
    <location>
        <begin position="24"/>
        <end position="358"/>
    </location>
</feature>
<sequence>MRLLLVVGGLFVLGILCGGRANAAEKVTTSAEVGMSALDTRPGDTGPAETTGVVDDAVTSAGGQIAEPATREAVRPVMPDAVPPVTRDAARPVTRDAVRPVTRAMVRPVAHEVVRPVTRVAVRPVAQHVVRSGGRDVVHPDPVVDEALRPVTEDVLRPVGDVVEAVTAGLGDESSFSPGARMPSWPEGSGWPGVPEWPDAPELDVPELPGLPGVPAWPTLPGETLPVEVTPREPGGVRPDEAGHDVDGGRERHVGPVRAVHGPFAGDRDVAAVAAAHRAAGKGAARVGRTVEPQAPGGVPTGALGGHSAVDNGGPRHAEPHAVTSPHRAPLSLAPGATAADAADGTRDRHRDIPEFPG</sequence>
<feature type="signal peptide" evidence="2">
    <location>
        <begin position="1"/>
        <end position="23"/>
    </location>
</feature>
<accession>A0ABV3ASU4</accession>
<proteinExistence type="predicted"/>
<organism evidence="3 4">
    <name type="scientific">Streptomyces neyagawaensis</name>
    <dbReference type="NCBI Taxonomy" id="42238"/>
    <lineage>
        <taxon>Bacteria</taxon>
        <taxon>Bacillati</taxon>
        <taxon>Actinomycetota</taxon>
        <taxon>Actinomycetes</taxon>
        <taxon>Kitasatosporales</taxon>
        <taxon>Streptomycetaceae</taxon>
        <taxon>Streptomyces</taxon>
    </lineage>
</organism>
<feature type="region of interest" description="Disordered" evidence="1">
    <location>
        <begin position="228"/>
        <end position="250"/>
    </location>
</feature>
<keyword evidence="2" id="KW-0732">Signal</keyword>
<protein>
    <recommendedName>
        <fullName evidence="5">Secreted protein</fullName>
    </recommendedName>
</protein>
<name>A0ABV3ASU4_9ACTN</name>
<evidence type="ECO:0000256" key="1">
    <source>
        <dbReference type="SAM" id="MobiDB-lite"/>
    </source>
</evidence>
<feature type="region of interest" description="Disordered" evidence="1">
    <location>
        <begin position="284"/>
        <end position="358"/>
    </location>
</feature>
<evidence type="ECO:0000313" key="3">
    <source>
        <dbReference type="EMBL" id="MEU6800255.1"/>
    </source>
</evidence>
<evidence type="ECO:0000313" key="4">
    <source>
        <dbReference type="Proteomes" id="UP001551189"/>
    </source>
</evidence>
<feature type="compositionally biased region" description="Basic and acidic residues" evidence="1">
    <location>
        <begin position="344"/>
        <end position="358"/>
    </location>
</feature>
<dbReference type="EMBL" id="JBEYXT010000011">
    <property type="protein sequence ID" value="MEU6800255.1"/>
    <property type="molecule type" value="Genomic_DNA"/>
</dbReference>
<reference evidence="3 4" key="1">
    <citation type="submission" date="2024-06" db="EMBL/GenBank/DDBJ databases">
        <title>The Natural Products Discovery Center: Release of the First 8490 Sequenced Strains for Exploring Actinobacteria Biosynthetic Diversity.</title>
        <authorList>
            <person name="Kalkreuter E."/>
            <person name="Kautsar S.A."/>
            <person name="Yang D."/>
            <person name="Bader C.D."/>
            <person name="Teijaro C.N."/>
            <person name="Fluegel L."/>
            <person name="Davis C.M."/>
            <person name="Simpson J.R."/>
            <person name="Lauterbach L."/>
            <person name="Steele A.D."/>
            <person name="Gui C."/>
            <person name="Meng S."/>
            <person name="Li G."/>
            <person name="Viehrig K."/>
            <person name="Ye F."/>
            <person name="Su P."/>
            <person name="Kiefer A.F."/>
            <person name="Nichols A."/>
            <person name="Cepeda A.J."/>
            <person name="Yan W."/>
            <person name="Fan B."/>
            <person name="Jiang Y."/>
            <person name="Adhikari A."/>
            <person name="Zheng C.-J."/>
            <person name="Schuster L."/>
            <person name="Cowan T.M."/>
            <person name="Smanski M.J."/>
            <person name="Chevrette M.G."/>
            <person name="De Carvalho L.P.S."/>
            <person name="Shen B."/>
        </authorList>
    </citation>
    <scope>NUCLEOTIDE SEQUENCE [LARGE SCALE GENOMIC DNA]</scope>
    <source>
        <strain evidence="3 4">NPDC046851</strain>
    </source>
</reference>
<gene>
    <name evidence="3" type="ORF">ABZ931_04440</name>
</gene>
<evidence type="ECO:0008006" key="5">
    <source>
        <dbReference type="Google" id="ProtNLM"/>
    </source>
</evidence>
<keyword evidence="4" id="KW-1185">Reference proteome</keyword>
<evidence type="ECO:0000256" key="2">
    <source>
        <dbReference type="SAM" id="SignalP"/>
    </source>
</evidence>
<dbReference type="Proteomes" id="UP001551189">
    <property type="component" value="Unassembled WGS sequence"/>
</dbReference>